<dbReference type="InterPro" id="IPR010730">
    <property type="entry name" value="HET"/>
</dbReference>
<dbReference type="PANTHER" id="PTHR24148:SF64">
    <property type="entry name" value="HETEROKARYON INCOMPATIBILITY DOMAIN-CONTAINING PROTEIN"/>
    <property type="match status" value="1"/>
</dbReference>
<evidence type="ECO:0000313" key="3">
    <source>
        <dbReference type="Proteomes" id="UP000800093"/>
    </source>
</evidence>
<sequence>IDALCINQSDNGELSQQVVILAEIYSHASRVRIWLGEETKEVRDGVTIIKRVLSYSLPESEDLHVEGNPVKWLMHTLTTSYSELGRLFSFNWILLRKLFIQA</sequence>
<dbReference type="InterPro" id="IPR052895">
    <property type="entry name" value="HetReg/Transcr_Mod"/>
</dbReference>
<dbReference type="OrthoDB" id="5386682at2759"/>
<protein>
    <recommendedName>
        <fullName evidence="1">Heterokaryon incompatibility domain-containing protein</fullName>
    </recommendedName>
</protein>
<dbReference type="Pfam" id="PF06985">
    <property type="entry name" value="HET"/>
    <property type="match status" value="1"/>
</dbReference>
<dbReference type="EMBL" id="ML986592">
    <property type="protein sequence ID" value="KAF2267344.1"/>
    <property type="molecule type" value="Genomic_DNA"/>
</dbReference>
<organism evidence="2 3">
    <name type="scientific">Lojkania enalia</name>
    <dbReference type="NCBI Taxonomy" id="147567"/>
    <lineage>
        <taxon>Eukaryota</taxon>
        <taxon>Fungi</taxon>
        <taxon>Dikarya</taxon>
        <taxon>Ascomycota</taxon>
        <taxon>Pezizomycotina</taxon>
        <taxon>Dothideomycetes</taxon>
        <taxon>Pleosporomycetidae</taxon>
        <taxon>Pleosporales</taxon>
        <taxon>Pleosporales incertae sedis</taxon>
        <taxon>Lojkania</taxon>
    </lineage>
</organism>
<reference evidence="3" key="1">
    <citation type="journal article" date="2020" name="Stud. Mycol.">
        <title>101 Dothideomycetes genomes: A test case for predicting lifestyles and emergence of pathogens.</title>
        <authorList>
            <person name="Haridas S."/>
            <person name="Albert R."/>
            <person name="Binder M."/>
            <person name="Bloem J."/>
            <person name="LaButti K."/>
            <person name="Salamov A."/>
            <person name="Andreopoulos B."/>
            <person name="Baker S."/>
            <person name="Barry K."/>
            <person name="Bills G."/>
            <person name="Bluhm B."/>
            <person name="Cannon C."/>
            <person name="Castanera R."/>
            <person name="Culley D."/>
            <person name="Daum C."/>
            <person name="Ezra D."/>
            <person name="Gonzalez J."/>
            <person name="Henrissat B."/>
            <person name="Kuo A."/>
            <person name="Liang C."/>
            <person name="Lipzen A."/>
            <person name="Lutzoni F."/>
            <person name="Magnuson J."/>
            <person name="Mondo S."/>
            <person name="Nolan M."/>
            <person name="Ohm R."/>
            <person name="Pangilinan J."/>
            <person name="Park H.-J."/>
            <person name="Ramirez L."/>
            <person name="Alfaro M."/>
            <person name="Sun H."/>
            <person name="Tritt A."/>
            <person name="Yoshinaga Y."/>
            <person name="Zwiers L.-H."/>
            <person name="Turgeon B."/>
            <person name="Goodwin S."/>
            <person name="Spatafora J."/>
            <person name="Crous P."/>
            <person name="Grigoriev I."/>
        </authorList>
    </citation>
    <scope>NUCLEOTIDE SEQUENCE [LARGE SCALE GENOMIC DNA]</scope>
    <source>
        <strain evidence="3">CBS 304.66</strain>
    </source>
</reference>
<dbReference type="AlphaFoldDB" id="A0A9P4N7U1"/>
<comment type="caution">
    <text evidence="2">The sequence shown here is derived from an EMBL/GenBank/DDBJ whole genome shotgun (WGS) entry which is preliminary data.</text>
</comment>
<feature type="non-terminal residue" evidence="2">
    <location>
        <position position="1"/>
    </location>
</feature>
<dbReference type="Proteomes" id="UP000800093">
    <property type="component" value="Unassembled WGS sequence"/>
</dbReference>
<accession>A0A9P4N7U1</accession>
<feature type="domain" description="Heterokaryon incompatibility" evidence="1">
    <location>
        <begin position="1"/>
        <end position="59"/>
    </location>
</feature>
<proteinExistence type="predicted"/>
<evidence type="ECO:0000259" key="1">
    <source>
        <dbReference type="Pfam" id="PF06985"/>
    </source>
</evidence>
<dbReference type="PANTHER" id="PTHR24148">
    <property type="entry name" value="ANKYRIN REPEAT DOMAIN-CONTAINING PROTEIN 39 HOMOLOG-RELATED"/>
    <property type="match status" value="1"/>
</dbReference>
<evidence type="ECO:0000313" key="2">
    <source>
        <dbReference type="EMBL" id="KAF2267344.1"/>
    </source>
</evidence>
<keyword evidence="3" id="KW-1185">Reference proteome</keyword>
<gene>
    <name evidence="2" type="ORF">CC78DRAFT_457395</name>
</gene>
<name>A0A9P4N7U1_9PLEO</name>